<feature type="region of interest" description="Disordered" evidence="1">
    <location>
        <begin position="1"/>
        <end position="63"/>
    </location>
</feature>
<evidence type="ECO:0000313" key="3">
    <source>
        <dbReference type="Proteomes" id="UP000789342"/>
    </source>
</evidence>
<reference evidence="2" key="1">
    <citation type="submission" date="2021-06" db="EMBL/GenBank/DDBJ databases">
        <authorList>
            <person name="Kallberg Y."/>
            <person name="Tangrot J."/>
            <person name="Rosling A."/>
        </authorList>
    </citation>
    <scope>NUCLEOTIDE SEQUENCE</scope>
    <source>
        <strain evidence="2">CL551</strain>
    </source>
</reference>
<proteinExistence type="predicted"/>
<dbReference type="EMBL" id="CAJVPV010037392">
    <property type="protein sequence ID" value="CAG8754904.1"/>
    <property type="molecule type" value="Genomic_DNA"/>
</dbReference>
<name>A0A9N9IZC7_9GLOM</name>
<keyword evidence="3" id="KW-1185">Reference proteome</keyword>
<protein>
    <submittedName>
        <fullName evidence="2">2557_t:CDS:1</fullName>
    </submittedName>
</protein>
<feature type="non-terminal residue" evidence="2">
    <location>
        <position position="1"/>
    </location>
</feature>
<comment type="caution">
    <text evidence="2">The sequence shown here is derived from an EMBL/GenBank/DDBJ whole genome shotgun (WGS) entry which is preliminary data.</text>
</comment>
<organism evidence="2 3">
    <name type="scientific">Acaulospora morrowiae</name>
    <dbReference type="NCBI Taxonomy" id="94023"/>
    <lineage>
        <taxon>Eukaryota</taxon>
        <taxon>Fungi</taxon>
        <taxon>Fungi incertae sedis</taxon>
        <taxon>Mucoromycota</taxon>
        <taxon>Glomeromycotina</taxon>
        <taxon>Glomeromycetes</taxon>
        <taxon>Diversisporales</taxon>
        <taxon>Acaulosporaceae</taxon>
        <taxon>Acaulospora</taxon>
    </lineage>
</organism>
<gene>
    <name evidence="2" type="ORF">AMORRO_LOCUS15538</name>
</gene>
<feature type="compositionally biased region" description="Basic and acidic residues" evidence="1">
    <location>
        <begin position="21"/>
        <end position="33"/>
    </location>
</feature>
<dbReference type="Proteomes" id="UP000789342">
    <property type="component" value="Unassembled WGS sequence"/>
</dbReference>
<evidence type="ECO:0000313" key="2">
    <source>
        <dbReference type="EMBL" id="CAG8754904.1"/>
    </source>
</evidence>
<feature type="compositionally biased region" description="Basic and acidic residues" evidence="1">
    <location>
        <begin position="1"/>
        <end position="11"/>
    </location>
</feature>
<evidence type="ECO:0000256" key="1">
    <source>
        <dbReference type="SAM" id="MobiDB-lite"/>
    </source>
</evidence>
<feature type="compositionally biased region" description="Low complexity" evidence="1">
    <location>
        <begin position="34"/>
        <end position="46"/>
    </location>
</feature>
<dbReference type="AlphaFoldDB" id="A0A9N9IZC7"/>
<feature type="region of interest" description="Disordered" evidence="1">
    <location>
        <begin position="102"/>
        <end position="121"/>
    </location>
</feature>
<sequence length="386" mass="43293">RKNNKDDASKIRRDRRKTFFHLHDDRRSGRDSKTSSSGGSRSHSNGKLSAKRYKEVTKKSNKSFAVCHRCGSDKASSSFSKAEPPLSSHQCDNISVKYLPREDNRVSSTVNSPERPYNPFSSQKSICDSSALVNKTSVSRTCLNDEDSFSTKDQIIESPYFAYDQDSDDRTIASSGHLDSCGSKSNPNLHSRISGTYELFSKYWPPKELHGLRESGHDNIQDNRDGDINGNNFLIDKGCQDKNECDEETNRYLNRGEKNSEIQLDNCESSTMKKYGDPASDKSLNNPVLTFDKSWNDRCAVREGNTMKPDYIVSSPYSISEGYDVGKSVTIDWSEIDGDDAGGNDGGSLVDLFGRSSPFSLTDGRSTFDVNEDLVSTFVWRRHRLH</sequence>
<accession>A0A9N9IZC7</accession>